<organism evidence="12 13">
    <name type="scientific">Papaver nudicaule</name>
    <name type="common">Iceland poppy</name>
    <dbReference type="NCBI Taxonomy" id="74823"/>
    <lineage>
        <taxon>Eukaryota</taxon>
        <taxon>Viridiplantae</taxon>
        <taxon>Streptophyta</taxon>
        <taxon>Embryophyta</taxon>
        <taxon>Tracheophyta</taxon>
        <taxon>Spermatophyta</taxon>
        <taxon>Magnoliopsida</taxon>
        <taxon>Ranunculales</taxon>
        <taxon>Papaveraceae</taxon>
        <taxon>Papaveroideae</taxon>
        <taxon>Papaver</taxon>
    </lineage>
</organism>
<dbReference type="GO" id="GO:0008865">
    <property type="term" value="F:fructokinase activity"/>
    <property type="evidence" value="ECO:0007669"/>
    <property type="project" value="TreeGrafter"/>
</dbReference>
<evidence type="ECO:0000256" key="8">
    <source>
        <dbReference type="ARBA" id="ARBA00023152"/>
    </source>
</evidence>
<comment type="similarity">
    <text evidence="3 9">Belongs to the hexokinase family.</text>
</comment>
<comment type="caution">
    <text evidence="12">The sequence shown here is derived from an EMBL/GenBank/DDBJ whole genome shotgun (WGS) entry which is preliminary data.</text>
</comment>
<dbReference type="Gene3D" id="3.40.367.20">
    <property type="match status" value="1"/>
</dbReference>
<dbReference type="GO" id="GO:0006006">
    <property type="term" value="P:glucose metabolic process"/>
    <property type="evidence" value="ECO:0007669"/>
    <property type="project" value="TreeGrafter"/>
</dbReference>
<dbReference type="PANTHER" id="PTHR19443:SF63">
    <property type="entry name" value="HEXOKINASE-LIKE 1 PROTEIN-RELATED"/>
    <property type="match status" value="1"/>
</dbReference>
<keyword evidence="7 9" id="KW-0067">ATP-binding</keyword>
<accession>A0AA42B4E2</accession>
<evidence type="ECO:0000256" key="3">
    <source>
        <dbReference type="ARBA" id="ARBA00009225"/>
    </source>
</evidence>
<dbReference type="SUPFAM" id="SSF53067">
    <property type="entry name" value="Actin-like ATPase domain"/>
    <property type="match status" value="2"/>
</dbReference>
<dbReference type="GO" id="GO:0005524">
    <property type="term" value="F:ATP binding"/>
    <property type="evidence" value="ECO:0007669"/>
    <property type="project" value="UniProtKB-UniRule"/>
</dbReference>
<dbReference type="GO" id="GO:0001678">
    <property type="term" value="P:intracellular glucose homeostasis"/>
    <property type="evidence" value="ECO:0007669"/>
    <property type="project" value="InterPro"/>
</dbReference>
<dbReference type="Pfam" id="PF03727">
    <property type="entry name" value="Hexokinase_2"/>
    <property type="match status" value="1"/>
</dbReference>
<gene>
    <name evidence="12" type="ORF">MKW94_004346</name>
</gene>
<evidence type="ECO:0000256" key="2">
    <source>
        <dbReference type="ARBA" id="ARBA00005028"/>
    </source>
</evidence>
<dbReference type="PANTHER" id="PTHR19443">
    <property type="entry name" value="HEXOKINASE"/>
    <property type="match status" value="1"/>
</dbReference>
<keyword evidence="8 9" id="KW-0324">Glycolysis</keyword>
<evidence type="ECO:0000256" key="1">
    <source>
        <dbReference type="ARBA" id="ARBA00004888"/>
    </source>
</evidence>
<protein>
    <recommendedName>
        <fullName evidence="9">Phosphotransferase</fullName>
        <ecNumber evidence="9">2.7.1.-</ecNumber>
    </recommendedName>
</protein>
<reference evidence="12" key="1">
    <citation type="submission" date="2022-03" db="EMBL/GenBank/DDBJ databases">
        <title>A functionally conserved STORR gene fusion in Papaver species that diverged 16.8 million years ago.</title>
        <authorList>
            <person name="Catania T."/>
        </authorList>
    </citation>
    <scope>NUCLEOTIDE SEQUENCE</scope>
    <source>
        <strain evidence="12">S-191538</strain>
    </source>
</reference>
<dbReference type="InterPro" id="IPR019807">
    <property type="entry name" value="Hexokinase_BS"/>
</dbReference>
<evidence type="ECO:0000256" key="7">
    <source>
        <dbReference type="ARBA" id="ARBA00022840"/>
    </source>
</evidence>
<proteinExistence type="inferred from homology"/>
<evidence type="ECO:0000256" key="4">
    <source>
        <dbReference type="ARBA" id="ARBA00022679"/>
    </source>
</evidence>
<evidence type="ECO:0000313" key="12">
    <source>
        <dbReference type="EMBL" id="MCL7050982.1"/>
    </source>
</evidence>
<keyword evidence="6 9" id="KW-0418">Kinase</keyword>
<dbReference type="GO" id="GO:0004340">
    <property type="term" value="F:glucokinase activity"/>
    <property type="evidence" value="ECO:0007669"/>
    <property type="project" value="TreeGrafter"/>
</dbReference>
<evidence type="ECO:0000259" key="10">
    <source>
        <dbReference type="Pfam" id="PF00349"/>
    </source>
</evidence>
<dbReference type="FunFam" id="3.30.420.40:FF:000034">
    <property type="entry name" value="Phosphotransferase"/>
    <property type="match status" value="1"/>
</dbReference>
<dbReference type="PROSITE" id="PS00378">
    <property type="entry name" value="HEXOKINASE_1"/>
    <property type="match status" value="1"/>
</dbReference>
<evidence type="ECO:0000259" key="11">
    <source>
        <dbReference type="Pfam" id="PF03727"/>
    </source>
</evidence>
<sequence length="447" mass="49098">MEGSSILENLQNECATPVDLLNSVANSMIAHMKAGLNVDGARDLKMLLSYVNSLPPKQETGLYYALDIGGTNCRVLRVKLDGKDIDIKKISREIPAELKTGTSKAFFGFIASGLWELVNWEFEEFGIPKDTKREIGFTFSFPVEQTSLNKGRLIEWTKEFNIPDAVGEDVVACLVEAMDEQELNMFSVTALINDTVGTLAGARYKDGDVKVAVILGTGTNACYIERTDAIPKLNSQGDQGHVTENTIINTEWGGFSEGLHLTEFDLGTDLGKQTFEKMISGKYLGVIVSRILLRMAESGEHYTPSFLSTRQLNEMQQDDSDDLEIVGSILKKTFEVETTLNMRKTAVKVVDTIVKRGARLAGAGIVGILEKMEQDSEGLIYGKRSVVAIDGSLYEQYPQYKLYLNEAVKEMLGPEKFENVVIEQFHDASGVGAALLADTSSNVAPDS</sequence>
<keyword evidence="4 9" id="KW-0808">Transferase</keyword>
<feature type="domain" description="Hexokinase N-terminal" evidence="10">
    <location>
        <begin position="7"/>
        <end position="204"/>
    </location>
</feature>
<dbReference type="GO" id="GO:0006096">
    <property type="term" value="P:glycolytic process"/>
    <property type="evidence" value="ECO:0007669"/>
    <property type="project" value="UniProtKB-KW"/>
</dbReference>
<dbReference type="AlphaFoldDB" id="A0AA42B4E2"/>
<dbReference type="Pfam" id="PF00349">
    <property type="entry name" value="Hexokinase_1"/>
    <property type="match status" value="1"/>
</dbReference>
<keyword evidence="5 9" id="KW-0547">Nucleotide-binding</keyword>
<dbReference type="InterPro" id="IPR022673">
    <property type="entry name" value="Hexokinase_C"/>
</dbReference>
<keyword evidence="13" id="KW-1185">Reference proteome</keyword>
<feature type="domain" description="Hexokinase C-terminal" evidence="11">
    <location>
        <begin position="210"/>
        <end position="437"/>
    </location>
</feature>
<dbReference type="PRINTS" id="PR00475">
    <property type="entry name" value="HEXOKINASE"/>
</dbReference>
<dbReference type="PROSITE" id="PS51748">
    <property type="entry name" value="HEXOKINASE_2"/>
    <property type="match status" value="1"/>
</dbReference>
<dbReference type="InterPro" id="IPR022672">
    <property type="entry name" value="Hexokinase_N"/>
</dbReference>
<dbReference type="GO" id="GO:0005829">
    <property type="term" value="C:cytosol"/>
    <property type="evidence" value="ECO:0007669"/>
    <property type="project" value="TreeGrafter"/>
</dbReference>
<dbReference type="GO" id="GO:0005739">
    <property type="term" value="C:mitochondrion"/>
    <property type="evidence" value="ECO:0007669"/>
    <property type="project" value="TreeGrafter"/>
</dbReference>
<dbReference type="EC" id="2.7.1.-" evidence="9"/>
<dbReference type="GO" id="GO:0005536">
    <property type="term" value="F:D-glucose binding"/>
    <property type="evidence" value="ECO:0007669"/>
    <property type="project" value="InterPro"/>
</dbReference>
<comment type="pathway">
    <text evidence="2">Carbohydrate metabolism; hexose metabolism.</text>
</comment>
<evidence type="ECO:0000256" key="9">
    <source>
        <dbReference type="RuleBase" id="RU362007"/>
    </source>
</evidence>
<dbReference type="EMBL" id="JAJJMA010333876">
    <property type="protein sequence ID" value="MCL7050982.1"/>
    <property type="molecule type" value="Genomic_DNA"/>
</dbReference>
<evidence type="ECO:0000256" key="6">
    <source>
        <dbReference type="ARBA" id="ARBA00022777"/>
    </source>
</evidence>
<name>A0AA42B4E2_PAPNU</name>
<evidence type="ECO:0000313" key="13">
    <source>
        <dbReference type="Proteomes" id="UP001177140"/>
    </source>
</evidence>
<dbReference type="InterPro" id="IPR043129">
    <property type="entry name" value="ATPase_NBD"/>
</dbReference>
<dbReference type="InterPro" id="IPR001312">
    <property type="entry name" value="Hexokinase"/>
</dbReference>
<dbReference type="Proteomes" id="UP001177140">
    <property type="component" value="Unassembled WGS sequence"/>
</dbReference>
<evidence type="ECO:0000256" key="5">
    <source>
        <dbReference type="ARBA" id="ARBA00022741"/>
    </source>
</evidence>
<comment type="pathway">
    <text evidence="1">Carbohydrate degradation; glycolysis; D-glyceraldehyde 3-phosphate and glycerone phosphate from D-glucose: step 1/4.</text>
</comment>
<dbReference type="Gene3D" id="3.30.420.40">
    <property type="match status" value="1"/>
</dbReference>